<dbReference type="InterPro" id="IPR037238">
    <property type="entry name" value="YbiA-like_sf"/>
</dbReference>
<dbReference type="InterPro" id="IPR012816">
    <property type="entry name" value="NADAR"/>
</dbReference>
<dbReference type="Proteomes" id="UP000184608">
    <property type="component" value="Unassembled WGS sequence"/>
</dbReference>
<dbReference type="Pfam" id="PF08719">
    <property type="entry name" value="NADAR"/>
    <property type="match status" value="1"/>
</dbReference>
<evidence type="ECO:0000256" key="1">
    <source>
        <dbReference type="ARBA" id="ARBA00000022"/>
    </source>
</evidence>
<protein>
    <submittedName>
        <fullName evidence="4">Swarming motility protein YbiA</fullName>
    </submittedName>
</protein>
<dbReference type="Gene3D" id="1.10.357.40">
    <property type="entry name" value="YbiA-like"/>
    <property type="match status" value="1"/>
</dbReference>
<keyword evidence="5" id="KW-1185">Reference proteome</keyword>
<name>A0A1M5Z5D8_9VIBR</name>
<dbReference type="NCBIfam" id="TIGR02464">
    <property type="entry name" value="ribofla_fusion"/>
    <property type="match status" value="1"/>
</dbReference>
<dbReference type="AlphaFoldDB" id="A0A1M5Z5D8"/>
<evidence type="ECO:0000313" key="4">
    <source>
        <dbReference type="EMBL" id="SHI19420.1"/>
    </source>
</evidence>
<dbReference type="CDD" id="cd15457">
    <property type="entry name" value="NADAR"/>
    <property type="match status" value="1"/>
</dbReference>
<sequence length="183" mass="20685">MTIKNNDELKQWIAKGGRPKFIFFWGHQKAKSGVSKSCFSQWYSAPFEENGIRFKTAEHYMMYHKAMLFGCPDIGEQIIASSHPNEAKQLGRKVTGFDEAVWHEKRFDIVVSANRLKFSQNPELKDFLLSTGKRILVEASPVDKIWGIGLAADHELADIPAKWKGLNLLGYALMVVRGELGGE</sequence>
<evidence type="ECO:0000259" key="3">
    <source>
        <dbReference type="Pfam" id="PF08719"/>
    </source>
</evidence>
<dbReference type="SUPFAM" id="SSF143990">
    <property type="entry name" value="YbiA-like"/>
    <property type="match status" value="1"/>
</dbReference>
<accession>A0A1M5Z5D8</accession>
<organism evidence="4 5">
    <name type="scientific">Vibrio aerogenes CECT 7868</name>
    <dbReference type="NCBI Taxonomy" id="1216006"/>
    <lineage>
        <taxon>Bacteria</taxon>
        <taxon>Pseudomonadati</taxon>
        <taxon>Pseudomonadota</taxon>
        <taxon>Gammaproteobacteria</taxon>
        <taxon>Vibrionales</taxon>
        <taxon>Vibrionaceae</taxon>
        <taxon>Vibrio</taxon>
    </lineage>
</organism>
<reference evidence="4 5" key="1">
    <citation type="submission" date="2016-11" db="EMBL/GenBank/DDBJ databases">
        <authorList>
            <person name="Jaros S."/>
            <person name="Januszkiewicz K."/>
            <person name="Wedrychowicz H."/>
        </authorList>
    </citation>
    <scope>NUCLEOTIDE SEQUENCE [LARGE SCALE GENOMIC DNA]</scope>
    <source>
        <strain evidence="4 5">CECT 7868</strain>
    </source>
</reference>
<comment type="catalytic activity">
    <reaction evidence="2">
        <text>2,5-diamino-6-hydroxy-4-(5-phosphoribosylamino)-pyrimidine + H2O = 2,5,6-triamino-4-hydroxypyrimidine + D-ribose 5-phosphate</text>
        <dbReference type="Rhea" id="RHEA:23436"/>
        <dbReference type="ChEBI" id="CHEBI:15377"/>
        <dbReference type="ChEBI" id="CHEBI:58614"/>
        <dbReference type="ChEBI" id="CHEBI:78346"/>
        <dbReference type="ChEBI" id="CHEBI:137796"/>
    </reaction>
</comment>
<dbReference type="EMBL" id="FQXZ01000022">
    <property type="protein sequence ID" value="SHI19420.1"/>
    <property type="molecule type" value="Genomic_DNA"/>
</dbReference>
<evidence type="ECO:0000256" key="2">
    <source>
        <dbReference type="ARBA" id="ARBA00000751"/>
    </source>
</evidence>
<comment type="catalytic activity">
    <reaction evidence="1">
        <text>5-amino-6-(5-phospho-D-ribosylamino)uracil + H2O = 5,6-diaminouracil + D-ribose 5-phosphate</text>
        <dbReference type="Rhea" id="RHEA:55020"/>
        <dbReference type="ChEBI" id="CHEBI:15377"/>
        <dbReference type="ChEBI" id="CHEBI:46252"/>
        <dbReference type="ChEBI" id="CHEBI:58453"/>
        <dbReference type="ChEBI" id="CHEBI:78346"/>
    </reaction>
</comment>
<feature type="domain" description="NADAR" evidence="3">
    <location>
        <begin position="23"/>
        <end position="180"/>
    </location>
</feature>
<dbReference type="STRING" id="1216006.VA7868_02312"/>
<proteinExistence type="predicted"/>
<evidence type="ECO:0000313" key="5">
    <source>
        <dbReference type="Proteomes" id="UP000184608"/>
    </source>
</evidence>
<dbReference type="OrthoDB" id="67297at2"/>
<gene>
    <name evidence="4" type="primary">ybiA</name>
    <name evidence="4" type="ORF">VA7868_02312</name>
</gene>